<dbReference type="STRING" id="573413.Spirs_3339"/>
<reference evidence="4 5" key="1">
    <citation type="journal article" date="2010" name="Stand. Genomic Sci.">
        <title>Complete genome sequence of Spirochaeta smaragdinae type strain (SEBR 4228).</title>
        <authorList>
            <person name="Mavromatis K."/>
            <person name="Yasawong M."/>
            <person name="Chertkov O."/>
            <person name="Lapidus A."/>
            <person name="Lucas S."/>
            <person name="Nolan M."/>
            <person name="Del Rio T.G."/>
            <person name="Tice H."/>
            <person name="Cheng J.F."/>
            <person name="Pitluck S."/>
            <person name="Liolios K."/>
            <person name="Ivanova N."/>
            <person name="Tapia R."/>
            <person name="Han C."/>
            <person name="Bruce D."/>
            <person name="Goodwin L."/>
            <person name="Pati A."/>
            <person name="Chen A."/>
            <person name="Palaniappan K."/>
            <person name="Land M."/>
            <person name="Hauser L."/>
            <person name="Chang Y.J."/>
            <person name="Jeffries C.D."/>
            <person name="Detter J.C."/>
            <person name="Rohde M."/>
            <person name="Brambilla E."/>
            <person name="Spring S."/>
            <person name="Goker M."/>
            <person name="Sikorski J."/>
            <person name="Woyke T."/>
            <person name="Bristow J."/>
            <person name="Eisen J.A."/>
            <person name="Markowitz V."/>
            <person name="Hugenholtz P."/>
            <person name="Klenk H.P."/>
            <person name="Kyrpides N.C."/>
        </authorList>
    </citation>
    <scope>NUCLEOTIDE SEQUENCE [LARGE SCALE GENOMIC DNA]</scope>
    <source>
        <strain evidence="5">DSM 11293 / JCM 15392 / SEBR 4228</strain>
    </source>
</reference>
<dbReference type="OrthoDB" id="9814833at2"/>
<keyword evidence="5" id="KW-1185">Reference proteome</keyword>
<dbReference type="SMART" id="SM00422">
    <property type="entry name" value="HTH_MERR"/>
    <property type="match status" value="1"/>
</dbReference>
<accession>E1RAR7</accession>
<dbReference type="Gene3D" id="1.10.1660.10">
    <property type="match status" value="1"/>
</dbReference>
<dbReference type="KEGG" id="ssm:Spirs_3339"/>
<organism evidence="4 5">
    <name type="scientific">Sediminispirochaeta smaragdinae (strain DSM 11293 / JCM 15392 / SEBR 4228)</name>
    <name type="common">Spirochaeta smaragdinae</name>
    <dbReference type="NCBI Taxonomy" id="573413"/>
    <lineage>
        <taxon>Bacteria</taxon>
        <taxon>Pseudomonadati</taxon>
        <taxon>Spirochaetota</taxon>
        <taxon>Spirochaetia</taxon>
        <taxon>Spirochaetales</taxon>
        <taxon>Spirochaetaceae</taxon>
        <taxon>Sediminispirochaeta</taxon>
    </lineage>
</organism>
<feature type="domain" description="HTH merR-type" evidence="3">
    <location>
        <begin position="1"/>
        <end position="69"/>
    </location>
</feature>
<dbReference type="GO" id="GO:0003700">
    <property type="term" value="F:DNA-binding transcription factor activity"/>
    <property type="evidence" value="ECO:0007669"/>
    <property type="project" value="InterPro"/>
</dbReference>
<dbReference type="InterPro" id="IPR047057">
    <property type="entry name" value="MerR_fam"/>
</dbReference>
<dbReference type="PANTHER" id="PTHR30204:SF98">
    <property type="entry name" value="HTH-TYPE TRANSCRIPTIONAL REGULATOR ADHR"/>
    <property type="match status" value="1"/>
</dbReference>
<dbReference type="SUPFAM" id="SSF46955">
    <property type="entry name" value="Putative DNA-binding domain"/>
    <property type="match status" value="1"/>
</dbReference>
<dbReference type="AlphaFoldDB" id="E1RAR7"/>
<dbReference type="eggNOG" id="COG0789">
    <property type="taxonomic scope" value="Bacteria"/>
</dbReference>
<dbReference type="EMBL" id="CP002116">
    <property type="protein sequence ID" value="ADK82435.1"/>
    <property type="molecule type" value="Genomic_DNA"/>
</dbReference>
<dbReference type="Pfam" id="PF13411">
    <property type="entry name" value="MerR_1"/>
    <property type="match status" value="1"/>
</dbReference>
<dbReference type="InterPro" id="IPR009061">
    <property type="entry name" value="DNA-bd_dom_put_sf"/>
</dbReference>
<evidence type="ECO:0000256" key="1">
    <source>
        <dbReference type="ARBA" id="ARBA00023125"/>
    </source>
</evidence>
<dbReference type="InterPro" id="IPR000551">
    <property type="entry name" value="MerR-type_HTH_dom"/>
</dbReference>
<dbReference type="GO" id="GO:0003677">
    <property type="term" value="F:DNA binding"/>
    <property type="evidence" value="ECO:0007669"/>
    <property type="project" value="UniProtKB-KW"/>
</dbReference>
<dbReference type="HOGENOM" id="CLU_060077_8_3_12"/>
<dbReference type="PANTHER" id="PTHR30204">
    <property type="entry name" value="REDOX-CYCLING DRUG-SENSING TRANSCRIPTIONAL ACTIVATOR SOXR"/>
    <property type="match status" value="1"/>
</dbReference>
<dbReference type="CDD" id="cd01109">
    <property type="entry name" value="HTH_YyaN"/>
    <property type="match status" value="1"/>
</dbReference>
<feature type="coiled-coil region" evidence="2">
    <location>
        <begin position="88"/>
        <end position="122"/>
    </location>
</feature>
<dbReference type="PROSITE" id="PS50937">
    <property type="entry name" value="HTH_MERR_2"/>
    <property type="match status" value="1"/>
</dbReference>
<gene>
    <name evidence="4" type="ordered locus">Spirs_3339</name>
</gene>
<keyword evidence="1" id="KW-0238">DNA-binding</keyword>
<protein>
    <submittedName>
        <fullName evidence="4">Transcriptional regulator, MerR family</fullName>
    </submittedName>
</protein>
<name>E1RAR7_SEDSS</name>
<proteinExistence type="predicted"/>
<sequence>MRISEISEKHHISQDTLRYYERIGLLPPVNRKRGGIRDYTKEDERWVEFVTCMRGAGLSIEALIEYVSLCQQGDKTSAERKALLVGQRDVLISKIEELKKTLARLEKKIDSYERVLLKKERSMGGFGEEVQNA</sequence>
<keyword evidence="2" id="KW-0175">Coiled coil</keyword>
<evidence type="ECO:0000256" key="2">
    <source>
        <dbReference type="SAM" id="Coils"/>
    </source>
</evidence>
<dbReference type="Proteomes" id="UP000002318">
    <property type="component" value="Chromosome"/>
</dbReference>
<evidence type="ECO:0000313" key="5">
    <source>
        <dbReference type="Proteomes" id="UP000002318"/>
    </source>
</evidence>
<dbReference type="RefSeq" id="WP_013255894.1">
    <property type="nucleotide sequence ID" value="NC_014364.1"/>
</dbReference>
<evidence type="ECO:0000259" key="3">
    <source>
        <dbReference type="PROSITE" id="PS50937"/>
    </source>
</evidence>
<evidence type="ECO:0000313" key="4">
    <source>
        <dbReference type="EMBL" id="ADK82435.1"/>
    </source>
</evidence>